<comment type="caution">
    <text evidence="2">The sequence shown here is derived from an EMBL/GenBank/DDBJ whole genome shotgun (WGS) entry which is preliminary data.</text>
</comment>
<evidence type="ECO:0000259" key="1">
    <source>
        <dbReference type="Pfam" id="PF00248"/>
    </source>
</evidence>
<organism evidence="2 3">
    <name type="scientific">Flavobacterium chungbukense</name>
    <dbReference type="NCBI Taxonomy" id="877464"/>
    <lineage>
        <taxon>Bacteria</taxon>
        <taxon>Pseudomonadati</taxon>
        <taxon>Bacteroidota</taxon>
        <taxon>Flavobacteriia</taxon>
        <taxon>Flavobacteriales</taxon>
        <taxon>Flavobacteriaceae</taxon>
        <taxon>Flavobacterium</taxon>
    </lineage>
</organism>
<dbReference type="PANTHER" id="PTHR42686:SF1">
    <property type="entry name" value="GH17980P-RELATED"/>
    <property type="match status" value="1"/>
</dbReference>
<dbReference type="SUPFAM" id="SSF51430">
    <property type="entry name" value="NAD(P)-linked oxidoreductase"/>
    <property type="match status" value="1"/>
</dbReference>
<keyword evidence="3" id="KW-1185">Reference proteome</keyword>
<evidence type="ECO:0000313" key="3">
    <source>
        <dbReference type="Proteomes" id="UP001501333"/>
    </source>
</evidence>
<proteinExistence type="predicted"/>
<dbReference type="Pfam" id="PF00248">
    <property type="entry name" value="Aldo_ket_red"/>
    <property type="match status" value="1"/>
</dbReference>
<evidence type="ECO:0000313" key="2">
    <source>
        <dbReference type="EMBL" id="GAA4134932.1"/>
    </source>
</evidence>
<sequence>MKEKENQHKRYRPLTVSGLGGVAAGNGFHENPDTAVNEALEAAWNSGVRYFDTSPWYGLGLSERRLGHFLRNRKREEYTLSTKVGRLLTPDEDFKLENGLWKGRLNFSYRYDYSAEGTRKSIEDSLQRLGLPYLDIVYIHDLSPDNQDMKENWTVYFDQALKGAIPELTRMREEGIIKAWGFGVNTLEPALKAIEQADPDIFLSATQYSIIKHEEALRTLFPACEKRNISIVVGAPLNAGFLAGVERYDYSGTFPAGVMEKRKRLLGICSIHGVDLRTAALQFSAAPAVVSAVIPGAWNPKQAAANAASFKAEIPKAFWAALKEGKLIAEDAPVPA</sequence>
<dbReference type="InterPro" id="IPR020471">
    <property type="entry name" value="AKR"/>
</dbReference>
<dbReference type="InterPro" id="IPR036812">
    <property type="entry name" value="NAD(P)_OxRdtase_dom_sf"/>
</dbReference>
<dbReference type="InterPro" id="IPR023210">
    <property type="entry name" value="NADP_OxRdtase_dom"/>
</dbReference>
<accession>A0ABP7YED7</accession>
<gene>
    <name evidence="2" type="ORF">GCM10022250_29890</name>
</gene>
<dbReference type="EMBL" id="BAABAO010000013">
    <property type="protein sequence ID" value="GAA4134932.1"/>
    <property type="molecule type" value="Genomic_DNA"/>
</dbReference>
<feature type="domain" description="NADP-dependent oxidoreductase" evidence="1">
    <location>
        <begin position="18"/>
        <end position="324"/>
    </location>
</feature>
<name>A0ABP7YED7_9FLAO</name>
<dbReference type="Gene3D" id="3.20.20.100">
    <property type="entry name" value="NADP-dependent oxidoreductase domain"/>
    <property type="match status" value="1"/>
</dbReference>
<protein>
    <submittedName>
        <fullName evidence="2">Aldo/keto reductase</fullName>
    </submittedName>
</protein>
<reference evidence="3" key="1">
    <citation type="journal article" date="2019" name="Int. J. Syst. Evol. Microbiol.">
        <title>The Global Catalogue of Microorganisms (GCM) 10K type strain sequencing project: providing services to taxonomists for standard genome sequencing and annotation.</title>
        <authorList>
            <consortium name="The Broad Institute Genomics Platform"/>
            <consortium name="The Broad Institute Genome Sequencing Center for Infectious Disease"/>
            <person name="Wu L."/>
            <person name="Ma J."/>
        </authorList>
    </citation>
    <scope>NUCLEOTIDE SEQUENCE [LARGE SCALE GENOMIC DNA]</scope>
    <source>
        <strain evidence="3">JCM 17386</strain>
    </source>
</reference>
<dbReference type="Proteomes" id="UP001501333">
    <property type="component" value="Unassembled WGS sequence"/>
</dbReference>
<dbReference type="RefSeq" id="WP_229350770.1">
    <property type="nucleotide sequence ID" value="NZ_BAABAO010000013.1"/>
</dbReference>
<dbReference type="PANTHER" id="PTHR42686">
    <property type="entry name" value="GH17980P-RELATED"/>
    <property type="match status" value="1"/>
</dbReference>
<dbReference type="CDD" id="cd19152">
    <property type="entry name" value="AKR_AKR15A"/>
    <property type="match status" value="1"/>
</dbReference>